<evidence type="ECO:0000256" key="1">
    <source>
        <dbReference type="ARBA" id="ARBA00022741"/>
    </source>
</evidence>
<dbReference type="PROSITE" id="PS50051">
    <property type="entry name" value="MCM_2"/>
    <property type="match status" value="1"/>
</dbReference>
<evidence type="ECO:0000259" key="3">
    <source>
        <dbReference type="PROSITE" id="PS50051"/>
    </source>
</evidence>
<dbReference type="PANTHER" id="PTHR11630">
    <property type="entry name" value="DNA REPLICATION LICENSING FACTOR MCM FAMILY MEMBER"/>
    <property type="match status" value="1"/>
</dbReference>
<dbReference type="GO" id="GO:0005524">
    <property type="term" value="F:ATP binding"/>
    <property type="evidence" value="ECO:0007669"/>
    <property type="project" value="UniProtKB-KW"/>
</dbReference>
<reference evidence="4" key="1">
    <citation type="submission" date="2023-10" db="EMBL/GenBank/DDBJ databases">
        <title>Genome assemblies of two species of porcelain crab, Petrolisthes cinctipes and Petrolisthes manimaculis (Anomura: Porcellanidae).</title>
        <authorList>
            <person name="Angst P."/>
        </authorList>
    </citation>
    <scope>NUCLEOTIDE SEQUENCE</scope>
    <source>
        <strain evidence="4">PB745_01</strain>
        <tissue evidence="4">Gill</tissue>
    </source>
</reference>
<feature type="domain" description="MCM C-terminal AAA(+) ATPase" evidence="3">
    <location>
        <begin position="121"/>
        <end position="168"/>
    </location>
</feature>
<dbReference type="PANTHER" id="PTHR11630:SF46">
    <property type="entry name" value="DNA REPLICATION LICENSING FACTOR MCM3-RELATED"/>
    <property type="match status" value="1"/>
</dbReference>
<evidence type="ECO:0000313" key="4">
    <source>
        <dbReference type="EMBL" id="KAK3882181.1"/>
    </source>
</evidence>
<gene>
    <name evidence="4" type="ORF">Pcinc_013430</name>
</gene>
<protein>
    <recommendedName>
        <fullName evidence="3">MCM C-terminal AAA(+) ATPase domain-containing protein</fullName>
    </recommendedName>
</protein>
<keyword evidence="2" id="KW-0067">ATP-binding</keyword>
<name>A0AAE1FZ41_PETCI</name>
<dbReference type="Gene3D" id="3.40.50.300">
    <property type="entry name" value="P-loop containing nucleotide triphosphate hydrolases"/>
    <property type="match status" value="1"/>
</dbReference>
<dbReference type="InterPro" id="IPR001208">
    <property type="entry name" value="MCM_dom"/>
</dbReference>
<organism evidence="4 5">
    <name type="scientific">Petrolisthes cinctipes</name>
    <name type="common">Flat porcelain crab</name>
    <dbReference type="NCBI Taxonomy" id="88211"/>
    <lineage>
        <taxon>Eukaryota</taxon>
        <taxon>Metazoa</taxon>
        <taxon>Ecdysozoa</taxon>
        <taxon>Arthropoda</taxon>
        <taxon>Crustacea</taxon>
        <taxon>Multicrustacea</taxon>
        <taxon>Malacostraca</taxon>
        <taxon>Eumalacostraca</taxon>
        <taxon>Eucarida</taxon>
        <taxon>Decapoda</taxon>
        <taxon>Pleocyemata</taxon>
        <taxon>Anomura</taxon>
        <taxon>Galatheoidea</taxon>
        <taxon>Porcellanidae</taxon>
        <taxon>Petrolisthes</taxon>
    </lineage>
</organism>
<dbReference type="GO" id="GO:0003697">
    <property type="term" value="F:single-stranded DNA binding"/>
    <property type="evidence" value="ECO:0007669"/>
    <property type="project" value="TreeGrafter"/>
</dbReference>
<keyword evidence="5" id="KW-1185">Reference proteome</keyword>
<dbReference type="GO" id="GO:0017116">
    <property type="term" value="F:single-stranded DNA helicase activity"/>
    <property type="evidence" value="ECO:0007669"/>
    <property type="project" value="TreeGrafter"/>
</dbReference>
<dbReference type="Pfam" id="PF00493">
    <property type="entry name" value="MCM"/>
    <property type="match status" value="1"/>
</dbReference>
<evidence type="ECO:0000256" key="2">
    <source>
        <dbReference type="ARBA" id="ARBA00022840"/>
    </source>
</evidence>
<dbReference type="InterPro" id="IPR033762">
    <property type="entry name" value="MCM_OB"/>
</dbReference>
<dbReference type="InterPro" id="IPR027417">
    <property type="entry name" value="P-loop_NTPase"/>
</dbReference>
<sequence>MTPSLHQQYTQLKMMMVTYCRLNMVCVLIRTIRQTVSIQEMPEKSPAGQLPRSVDIVLDNDLVDKCKPGDRVQVVGIYRCLPNKQGAFTSGTFRTILLANNVILMNKEVSPQISTDDNVDVFEMLAKSLAPSIHGHEYIKKALLCMLLGGVEKVLPNGTRLRGVIASLPTMECPETIYQQPTTTLTLQPLCQH</sequence>
<dbReference type="Proteomes" id="UP001286313">
    <property type="component" value="Unassembled WGS sequence"/>
</dbReference>
<dbReference type="SMART" id="SM00350">
    <property type="entry name" value="MCM"/>
    <property type="match status" value="1"/>
</dbReference>
<dbReference type="EMBL" id="JAWQEG010001119">
    <property type="protein sequence ID" value="KAK3882181.1"/>
    <property type="molecule type" value="Genomic_DNA"/>
</dbReference>
<comment type="caution">
    <text evidence="4">The sequence shown here is derived from an EMBL/GenBank/DDBJ whole genome shotgun (WGS) entry which is preliminary data.</text>
</comment>
<dbReference type="InterPro" id="IPR012340">
    <property type="entry name" value="NA-bd_OB-fold"/>
</dbReference>
<dbReference type="GO" id="GO:0000727">
    <property type="term" value="P:double-strand break repair via break-induced replication"/>
    <property type="evidence" value="ECO:0007669"/>
    <property type="project" value="TreeGrafter"/>
</dbReference>
<dbReference type="GO" id="GO:0005634">
    <property type="term" value="C:nucleus"/>
    <property type="evidence" value="ECO:0007669"/>
    <property type="project" value="TreeGrafter"/>
</dbReference>
<dbReference type="GO" id="GO:0006271">
    <property type="term" value="P:DNA strand elongation involved in DNA replication"/>
    <property type="evidence" value="ECO:0007669"/>
    <property type="project" value="TreeGrafter"/>
</dbReference>
<dbReference type="Pfam" id="PF17207">
    <property type="entry name" value="MCM_OB"/>
    <property type="match status" value="1"/>
</dbReference>
<dbReference type="Gene3D" id="2.40.50.140">
    <property type="entry name" value="Nucleic acid-binding proteins"/>
    <property type="match status" value="1"/>
</dbReference>
<keyword evidence="1" id="KW-0547">Nucleotide-binding</keyword>
<dbReference type="GO" id="GO:0042555">
    <property type="term" value="C:MCM complex"/>
    <property type="evidence" value="ECO:0007669"/>
    <property type="project" value="TreeGrafter"/>
</dbReference>
<evidence type="ECO:0000313" key="5">
    <source>
        <dbReference type="Proteomes" id="UP001286313"/>
    </source>
</evidence>
<dbReference type="InterPro" id="IPR031327">
    <property type="entry name" value="MCM"/>
</dbReference>
<dbReference type="GO" id="GO:1902975">
    <property type="term" value="P:mitotic DNA replication initiation"/>
    <property type="evidence" value="ECO:0007669"/>
    <property type="project" value="TreeGrafter"/>
</dbReference>
<dbReference type="AlphaFoldDB" id="A0AAE1FZ41"/>
<proteinExistence type="predicted"/>
<accession>A0AAE1FZ41</accession>
<dbReference type="SUPFAM" id="SSF50249">
    <property type="entry name" value="Nucleic acid-binding proteins"/>
    <property type="match status" value="1"/>
</dbReference>